<dbReference type="PANTHER" id="PTHR14957">
    <property type="entry name" value="UBIQUITIN-LIKE-CONJUGATING ENZYME ATG10"/>
    <property type="match status" value="1"/>
</dbReference>
<organism evidence="7 8">
    <name type="scientific">Ambrosia artemisiifolia</name>
    <name type="common">Common ragweed</name>
    <dbReference type="NCBI Taxonomy" id="4212"/>
    <lineage>
        <taxon>Eukaryota</taxon>
        <taxon>Viridiplantae</taxon>
        <taxon>Streptophyta</taxon>
        <taxon>Embryophyta</taxon>
        <taxon>Tracheophyta</taxon>
        <taxon>Spermatophyta</taxon>
        <taxon>Magnoliopsida</taxon>
        <taxon>eudicotyledons</taxon>
        <taxon>Gunneridae</taxon>
        <taxon>Pentapetalae</taxon>
        <taxon>asterids</taxon>
        <taxon>campanulids</taxon>
        <taxon>Asterales</taxon>
        <taxon>Asteraceae</taxon>
        <taxon>Asteroideae</taxon>
        <taxon>Heliantheae alliance</taxon>
        <taxon>Heliantheae</taxon>
        <taxon>Ambrosia</taxon>
    </lineage>
</organism>
<protein>
    <recommendedName>
        <fullName evidence="2">Ubiquitin-like-conjugating enzyme ATG10</fullName>
    </recommendedName>
    <alternativeName>
        <fullName evidence="6">Autophagy-related protein 10</fullName>
    </alternativeName>
</protein>
<gene>
    <name evidence="7" type="ORF">M8C21_010276</name>
</gene>
<keyword evidence="8" id="KW-1185">Reference proteome</keyword>
<evidence type="ECO:0000256" key="6">
    <source>
        <dbReference type="ARBA" id="ARBA00029833"/>
    </source>
</evidence>
<proteinExistence type="inferred from homology"/>
<dbReference type="GO" id="GO:0000422">
    <property type="term" value="P:autophagy of mitochondrion"/>
    <property type="evidence" value="ECO:0007669"/>
    <property type="project" value="TreeGrafter"/>
</dbReference>
<evidence type="ECO:0000256" key="4">
    <source>
        <dbReference type="ARBA" id="ARBA00022786"/>
    </source>
</evidence>
<evidence type="ECO:0000256" key="1">
    <source>
        <dbReference type="ARBA" id="ARBA00005696"/>
    </source>
</evidence>
<keyword evidence="3" id="KW-0808">Transferase</keyword>
<comment type="caution">
    <text evidence="7">The sequence shown here is derived from an EMBL/GenBank/DDBJ whole genome shotgun (WGS) entry which is preliminary data.</text>
</comment>
<dbReference type="GO" id="GO:0005829">
    <property type="term" value="C:cytosol"/>
    <property type="evidence" value="ECO:0007669"/>
    <property type="project" value="TreeGrafter"/>
</dbReference>
<reference evidence="7" key="1">
    <citation type="submission" date="2022-06" db="EMBL/GenBank/DDBJ databases">
        <title>Uncovering the hologenomic basis of an extraordinary plant invasion.</title>
        <authorList>
            <person name="Bieker V.C."/>
            <person name="Martin M.D."/>
            <person name="Gilbert T."/>
            <person name="Hodgins K."/>
            <person name="Battlay P."/>
            <person name="Petersen B."/>
            <person name="Wilson J."/>
        </authorList>
    </citation>
    <scope>NUCLEOTIDE SEQUENCE</scope>
    <source>
        <strain evidence="7">AA19_3_7</strain>
        <tissue evidence="7">Leaf</tissue>
    </source>
</reference>
<dbReference type="GO" id="GO:0032446">
    <property type="term" value="P:protein modification by small protein conjugation"/>
    <property type="evidence" value="ECO:0007669"/>
    <property type="project" value="TreeGrafter"/>
</dbReference>
<dbReference type="InterPro" id="IPR007135">
    <property type="entry name" value="Atg3/Atg10"/>
</dbReference>
<dbReference type="GO" id="GO:0061651">
    <property type="term" value="F:Atg12 conjugating enzyme activity"/>
    <property type="evidence" value="ECO:0007669"/>
    <property type="project" value="TreeGrafter"/>
</dbReference>
<dbReference type="Proteomes" id="UP001206925">
    <property type="component" value="Unassembled WGS sequence"/>
</dbReference>
<dbReference type="Gene3D" id="3.30.1460.50">
    <property type="match status" value="1"/>
</dbReference>
<sequence>MISNNATCDGRLSSSDFQIAANAFAEKWKKFNSDFPEWLWIDCSNRLLEFAAHGVSEGYLSLQNVLIHRSVKEEHGECSSNDYEEPFDDATLVQSNDNDGHWYDFHVVYSSSYSVPVLYFRAYSSGTLISTYL</sequence>
<evidence type="ECO:0000313" key="7">
    <source>
        <dbReference type="EMBL" id="KAI7738445.1"/>
    </source>
</evidence>
<dbReference type="PANTHER" id="PTHR14957:SF1">
    <property type="entry name" value="UBIQUITIN-LIKE-CONJUGATING ENZYME ATG10"/>
    <property type="match status" value="1"/>
</dbReference>
<keyword evidence="5" id="KW-0072">Autophagy</keyword>
<name>A0AAD5GDP8_AMBAR</name>
<keyword evidence="4" id="KW-0833">Ubl conjugation pathway</keyword>
<evidence type="ECO:0000256" key="2">
    <source>
        <dbReference type="ARBA" id="ARBA00021099"/>
    </source>
</evidence>
<comment type="similarity">
    <text evidence="1">Belongs to the ATG10 family.</text>
</comment>
<dbReference type="AlphaFoldDB" id="A0AAD5GDP8"/>
<evidence type="ECO:0000256" key="5">
    <source>
        <dbReference type="ARBA" id="ARBA00023006"/>
    </source>
</evidence>
<dbReference type="EMBL" id="JAMZMK010008812">
    <property type="protein sequence ID" value="KAI7738445.1"/>
    <property type="molecule type" value="Genomic_DNA"/>
</dbReference>
<evidence type="ECO:0000256" key="3">
    <source>
        <dbReference type="ARBA" id="ARBA00022679"/>
    </source>
</evidence>
<dbReference type="GO" id="GO:0000045">
    <property type="term" value="P:autophagosome assembly"/>
    <property type="evidence" value="ECO:0007669"/>
    <property type="project" value="TreeGrafter"/>
</dbReference>
<accession>A0AAD5GDP8</accession>
<dbReference type="Pfam" id="PF03987">
    <property type="entry name" value="Autophagy_act_C"/>
    <property type="match status" value="1"/>
</dbReference>
<evidence type="ECO:0000313" key="8">
    <source>
        <dbReference type="Proteomes" id="UP001206925"/>
    </source>
</evidence>